<proteinExistence type="inferred from homology"/>
<evidence type="ECO:0000256" key="8">
    <source>
        <dbReference type="ARBA" id="ARBA00024235"/>
    </source>
</evidence>
<reference evidence="11 12" key="1">
    <citation type="journal article" date="2015" name="Genome Announc.">
        <title>Genome Sequence of 'Candidatus Thioglobus singularis' Strain PS1, a Mixotroph from the SUP05 Clade of Marine Gammaproteobacteria.</title>
        <authorList>
            <person name="Marshall K.T."/>
            <person name="Morris R.M."/>
        </authorList>
    </citation>
    <scope>NUCLEOTIDE SEQUENCE [LARGE SCALE GENOMIC DNA]</scope>
    <source>
        <strain evidence="11 12">PS1</strain>
    </source>
</reference>
<keyword evidence="6" id="KW-0143">Chaperone</keyword>
<feature type="domain" description="Ancillary SecYEG translocon subunit/Cell division coordinator CpoB TPR" evidence="10">
    <location>
        <begin position="19"/>
        <end position="204"/>
    </location>
</feature>
<evidence type="ECO:0000256" key="1">
    <source>
        <dbReference type="ARBA" id="ARBA00004401"/>
    </source>
</evidence>
<organism evidence="11 12">
    <name type="scientific">Candidatus Pseudothioglobus singularis PS1</name>
    <dbReference type="NCBI Taxonomy" id="1125411"/>
    <lineage>
        <taxon>Bacteria</taxon>
        <taxon>Pseudomonadati</taxon>
        <taxon>Pseudomonadota</taxon>
        <taxon>Gammaproteobacteria</taxon>
        <taxon>Candidatus Pseudothioglobaceae</taxon>
        <taxon>Candidatus Pseudothioglobus</taxon>
    </lineage>
</organism>
<name>A0A0M4M0K1_9GAMM</name>
<keyword evidence="3 9" id="KW-0812">Transmembrane</keyword>
<dbReference type="PANTHER" id="PTHR38035:SF1">
    <property type="entry name" value="ANCILLARY SECYEG TRANSLOCON SUBUNIT"/>
    <property type="match status" value="1"/>
</dbReference>
<keyword evidence="5 9" id="KW-0472">Membrane</keyword>
<evidence type="ECO:0000256" key="5">
    <source>
        <dbReference type="ARBA" id="ARBA00023136"/>
    </source>
</evidence>
<evidence type="ECO:0000259" key="10">
    <source>
        <dbReference type="Pfam" id="PF09976"/>
    </source>
</evidence>
<evidence type="ECO:0000313" key="11">
    <source>
        <dbReference type="EMBL" id="ALE02124.1"/>
    </source>
</evidence>
<evidence type="ECO:0000256" key="9">
    <source>
        <dbReference type="SAM" id="Phobius"/>
    </source>
</evidence>
<evidence type="ECO:0000256" key="2">
    <source>
        <dbReference type="ARBA" id="ARBA00022475"/>
    </source>
</evidence>
<dbReference type="Pfam" id="PF09976">
    <property type="entry name" value="TPR_21"/>
    <property type="match status" value="1"/>
</dbReference>
<keyword evidence="12" id="KW-1185">Reference proteome</keyword>
<dbReference type="PANTHER" id="PTHR38035">
    <property type="entry name" value="UPF0070 PROTEIN YFGM"/>
    <property type="match status" value="1"/>
</dbReference>
<dbReference type="KEGG" id="tsn:W908_06005"/>
<dbReference type="InterPro" id="IPR018704">
    <property type="entry name" value="SecYEG/CpoB_TPR"/>
</dbReference>
<dbReference type="AlphaFoldDB" id="A0A0M4M0K1"/>
<gene>
    <name evidence="11" type="ORF">W908_06005</name>
</gene>
<dbReference type="EMBL" id="CP006911">
    <property type="protein sequence ID" value="ALE02124.1"/>
    <property type="molecule type" value="Genomic_DNA"/>
</dbReference>
<evidence type="ECO:0000256" key="7">
    <source>
        <dbReference type="ARBA" id="ARBA00024197"/>
    </source>
</evidence>
<dbReference type="OrthoDB" id="9789675at2"/>
<dbReference type="Gene3D" id="1.25.40.10">
    <property type="entry name" value="Tetratricopeptide repeat domain"/>
    <property type="match status" value="1"/>
</dbReference>
<dbReference type="Proteomes" id="UP000068905">
    <property type="component" value="Chromosome"/>
</dbReference>
<evidence type="ECO:0000256" key="6">
    <source>
        <dbReference type="ARBA" id="ARBA00023186"/>
    </source>
</evidence>
<dbReference type="GO" id="GO:0044877">
    <property type="term" value="F:protein-containing complex binding"/>
    <property type="evidence" value="ECO:0007669"/>
    <property type="project" value="InterPro"/>
</dbReference>
<comment type="subcellular location">
    <subcellularLocation>
        <location evidence="1">Cell membrane</location>
        <topology evidence="1">Single-pass type II membrane protein</topology>
    </subcellularLocation>
</comment>
<dbReference type="PIRSF" id="PIRSF006170">
    <property type="entry name" value="YfgM"/>
    <property type="match status" value="1"/>
</dbReference>
<feature type="transmembrane region" description="Helical" evidence="9">
    <location>
        <begin position="29"/>
        <end position="46"/>
    </location>
</feature>
<sequence>MKNFIEISDSEEEQVDKIKKWWDANGKQIIAGAVLGLAGVFGWNYYVDYQDSQALNARSLYLSYASDSANVGAYDKLIKDHSSSSYADQGTLLMAKYLFVAGNYSLALDALKPLTTRENSVIASTAILRSASLHLELGQHEEALSVLNIENEEGFSGLFYNLAGDVFLDLGNIEEAKKNYTLAIDNITENSSLTQLIQIKLDDLS</sequence>
<keyword evidence="2" id="KW-1003">Cell membrane</keyword>
<dbReference type="RefSeq" id="WP_053820339.1">
    <property type="nucleotide sequence ID" value="NZ_CP006911.1"/>
</dbReference>
<evidence type="ECO:0000256" key="3">
    <source>
        <dbReference type="ARBA" id="ARBA00022692"/>
    </source>
</evidence>
<dbReference type="InterPro" id="IPR011990">
    <property type="entry name" value="TPR-like_helical_dom_sf"/>
</dbReference>
<evidence type="ECO:0000313" key="12">
    <source>
        <dbReference type="Proteomes" id="UP000068905"/>
    </source>
</evidence>
<protein>
    <recommendedName>
        <fullName evidence="8">Ancillary SecYEG translocon subunit</fullName>
    </recommendedName>
</protein>
<evidence type="ECO:0000256" key="4">
    <source>
        <dbReference type="ARBA" id="ARBA00022989"/>
    </source>
</evidence>
<comment type="similarity">
    <text evidence="7">Belongs to the YfgM family.</text>
</comment>
<dbReference type="GO" id="GO:0005886">
    <property type="term" value="C:plasma membrane"/>
    <property type="evidence" value="ECO:0007669"/>
    <property type="project" value="UniProtKB-SubCell"/>
</dbReference>
<keyword evidence="4 9" id="KW-1133">Transmembrane helix</keyword>
<dbReference type="InterPro" id="IPR026039">
    <property type="entry name" value="YfgM"/>
</dbReference>
<dbReference type="STRING" id="1125411.W908_06005"/>
<accession>A0A0M4M0K1</accession>
<dbReference type="SUPFAM" id="SSF48452">
    <property type="entry name" value="TPR-like"/>
    <property type="match status" value="1"/>
</dbReference>